<organism evidence="3 4">
    <name type="scientific">Kordia antarctica</name>
    <dbReference type="NCBI Taxonomy" id="1218801"/>
    <lineage>
        <taxon>Bacteria</taxon>
        <taxon>Pseudomonadati</taxon>
        <taxon>Bacteroidota</taxon>
        <taxon>Flavobacteriia</taxon>
        <taxon>Flavobacteriales</taxon>
        <taxon>Flavobacteriaceae</taxon>
        <taxon>Kordia</taxon>
    </lineage>
</organism>
<protein>
    <recommendedName>
        <fullName evidence="2">eCIS core domain-containing protein</fullName>
    </recommendedName>
</protein>
<dbReference type="InterPro" id="IPR025295">
    <property type="entry name" value="eCIS_core_dom"/>
</dbReference>
<sequence length="504" mass="56110">MKTHLSKKSTEKTHQTAVAHSVDRTSKNKGVSLEDNRASAIVQQKQIDAIQSEIPLQKKKNNTGLPDKLKSGMENLSGHSLDDVKVHYNSSKPAQLNAHAYAQGKNIHLASGQEKHLPHEAWHVVQQKQGRVQPTIQSKGVAINDDKGLEKEADVMGAKALQRKENKNDKTFRNNSNSQISITAKNIVSHSGDTVQRNFAPSFEGNVKATKITKDVFDVFTDGQNIIIKFNGELDKDSLADNTLRAAGAKAPESSTMDANYLLTKIPDDKNGGNSLLIEKLKAFKGKKVLVAEKIEGEALGPNPTDPSESTKECLKDPQFAYDLGRVAAYDVLIGNQDRILIGLNLGNMMTQTKDGIPQIDNQMSDNKIYLEKVVKMRNIFSSFMKNEESEFAAKTKKRIKEISGIDIDTSSFQRGFVTVINSIVLKQFRISHFLYSQAKDEKNKTMRKNLNQLSDAVQVIPEHYLSAKKLEKEKLLGGIKKEKSQIVQKEKPKTGFFPNLFKK</sequence>
<evidence type="ECO:0000313" key="3">
    <source>
        <dbReference type="EMBL" id="QHI37236.1"/>
    </source>
</evidence>
<dbReference type="Pfam" id="PF13699">
    <property type="entry name" value="eCIS_core"/>
    <property type="match status" value="1"/>
</dbReference>
<dbReference type="InterPro" id="IPR036940">
    <property type="entry name" value="PI3/4_kinase_cat_sf"/>
</dbReference>
<dbReference type="Gene3D" id="1.10.1070.11">
    <property type="entry name" value="Phosphatidylinositol 3-/4-kinase, catalytic domain"/>
    <property type="match status" value="1"/>
</dbReference>
<accession>A0A7L4ZM41</accession>
<name>A0A7L4ZM41_9FLAO</name>
<dbReference type="OrthoDB" id="292792at2"/>
<keyword evidence="4" id="KW-1185">Reference proteome</keyword>
<proteinExistence type="predicted"/>
<dbReference type="AlphaFoldDB" id="A0A7L4ZM41"/>
<dbReference type="RefSeq" id="WP_160129877.1">
    <property type="nucleotide sequence ID" value="NZ_CP019288.1"/>
</dbReference>
<dbReference type="EMBL" id="CP019288">
    <property type="protein sequence ID" value="QHI37236.1"/>
    <property type="molecule type" value="Genomic_DNA"/>
</dbReference>
<feature type="region of interest" description="Disordered" evidence="1">
    <location>
        <begin position="1"/>
        <end position="31"/>
    </location>
</feature>
<evidence type="ECO:0000256" key="1">
    <source>
        <dbReference type="SAM" id="MobiDB-lite"/>
    </source>
</evidence>
<evidence type="ECO:0000313" key="4">
    <source>
        <dbReference type="Proteomes" id="UP000464657"/>
    </source>
</evidence>
<gene>
    <name evidence="3" type="ORF">IMCC3317_26140</name>
</gene>
<evidence type="ECO:0000259" key="2">
    <source>
        <dbReference type="Pfam" id="PF13699"/>
    </source>
</evidence>
<feature type="compositionally biased region" description="Basic and acidic residues" evidence="1">
    <location>
        <begin position="21"/>
        <end position="31"/>
    </location>
</feature>
<reference evidence="3 4" key="1">
    <citation type="journal article" date="2013" name="Int. J. Syst. Evol. Microbiol.">
        <title>Kordia antarctica sp. nov., isolated from Antarctic seawater.</title>
        <authorList>
            <person name="Baek K."/>
            <person name="Choi A."/>
            <person name="Kang I."/>
            <person name="Lee K."/>
            <person name="Cho J.C."/>
        </authorList>
    </citation>
    <scope>NUCLEOTIDE SEQUENCE [LARGE SCALE GENOMIC DNA]</scope>
    <source>
        <strain evidence="3 4">IMCC3317</strain>
    </source>
</reference>
<dbReference type="KEGG" id="kan:IMCC3317_26140"/>
<dbReference type="Proteomes" id="UP000464657">
    <property type="component" value="Chromosome"/>
</dbReference>
<feature type="domain" description="eCIS core" evidence="2">
    <location>
        <begin position="65"/>
        <end position="130"/>
    </location>
</feature>